<reference evidence="1 2" key="1">
    <citation type="submission" date="2020-08" db="EMBL/GenBank/DDBJ databases">
        <title>Genome public.</title>
        <authorList>
            <person name="Liu C."/>
            <person name="Sun Q."/>
        </authorList>
    </citation>
    <scope>NUCLEOTIDE SEQUENCE [LARGE SCALE GENOMIC DNA]</scope>
    <source>
        <strain evidence="1 2">NSJ-9</strain>
    </source>
</reference>
<dbReference type="Pfam" id="PF07451">
    <property type="entry name" value="SpoVAD"/>
    <property type="match status" value="1"/>
</dbReference>
<dbReference type="InterPro" id="IPR038369">
    <property type="entry name" value="SpoVAD_sf"/>
</dbReference>
<dbReference type="Gene3D" id="3.40.47.40">
    <property type="entry name" value="Stage V sporulation protein AD"/>
    <property type="match status" value="1"/>
</dbReference>
<proteinExistence type="predicted"/>
<dbReference type="InterPro" id="IPR010894">
    <property type="entry name" value="SpoVAD"/>
</dbReference>
<comment type="caution">
    <text evidence="1">The sequence shown here is derived from an EMBL/GenBank/DDBJ whole genome shotgun (WGS) entry which is preliminary data.</text>
</comment>
<dbReference type="SUPFAM" id="SSF53901">
    <property type="entry name" value="Thiolase-like"/>
    <property type="match status" value="1"/>
</dbReference>
<gene>
    <name evidence="1" type="ORF">H8R94_03345</name>
</gene>
<dbReference type="PIRSF" id="PIRSF011570">
    <property type="entry name" value="SpoVAD"/>
    <property type="match status" value="1"/>
</dbReference>
<dbReference type="NCBIfam" id="NF006160">
    <property type="entry name" value="PRK08304.1"/>
    <property type="match status" value="1"/>
</dbReference>
<protein>
    <submittedName>
        <fullName evidence="1">Stage V sporulation protein AD</fullName>
    </submittedName>
</protein>
<accession>A0ABR7GE04</accession>
<dbReference type="Proteomes" id="UP000643810">
    <property type="component" value="Unassembled WGS sequence"/>
</dbReference>
<dbReference type="InterPro" id="IPR016039">
    <property type="entry name" value="Thiolase-like"/>
</dbReference>
<dbReference type="EMBL" id="JACOPG010000001">
    <property type="protein sequence ID" value="MBC5685658.1"/>
    <property type="molecule type" value="Genomic_DNA"/>
</dbReference>
<name>A0ABR7GE04_9FIRM</name>
<evidence type="ECO:0000313" key="2">
    <source>
        <dbReference type="Proteomes" id="UP000643810"/>
    </source>
</evidence>
<keyword evidence="2" id="KW-1185">Reference proteome</keyword>
<dbReference type="RefSeq" id="WP_118280806.1">
    <property type="nucleotide sequence ID" value="NZ_JACOPG010000001.1"/>
</dbReference>
<evidence type="ECO:0000313" key="1">
    <source>
        <dbReference type="EMBL" id="MBC5685658.1"/>
    </source>
</evidence>
<sequence>MQIQMGADSLCLPKPVYIMQTASVVGKLEGEGPLGDCFDMICTDDRFGADSWERAESEMQKESLTLALGKAGMDGEQLRYLFAGDLLGQTIASSFGLMEFQRPFFGLYGACSTVGEALSLAAMSVAAGYADLVAAVTSSHFGGAERQFRFPIEYANQRPLCSTWTVTGSGAYILGTVKSGAKITGITTGKIMDLGIRDAQNMGAAMAPAASALILNHMKDFERSPKDYDAIITGDLGSVGSEILAELCSIGGCDITDNHYDCGMEIFDADEQHTCAGGSGCGCSAVTLASYYLPRVISGKWKRILFIPTGALLSPVSFNEGNSVPGIAHGVVIEHEEVA</sequence>
<organism evidence="1 2">
    <name type="scientific">Roseburia lenta</name>
    <dbReference type="NCBI Taxonomy" id="2763061"/>
    <lineage>
        <taxon>Bacteria</taxon>
        <taxon>Bacillati</taxon>
        <taxon>Bacillota</taxon>
        <taxon>Clostridia</taxon>
        <taxon>Lachnospirales</taxon>
        <taxon>Lachnospiraceae</taxon>
        <taxon>Roseburia</taxon>
    </lineage>
</organism>